<feature type="region of interest" description="Disordered" evidence="1">
    <location>
        <begin position="102"/>
        <end position="130"/>
    </location>
</feature>
<reference evidence="2 3" key="1">
    <citation type="submission" date="2015-07" db="EMBL/GenBank/DDBJ databases">
        <title>Draft genome sequence of the Amantichitinum ursilacus IGB-41, a new chitin-degrading bacterium.</title>
        <authorList>
            <person name="Kirstahler P."/>
            <person name="Guenther M."/>
            <person name="Grumaz C."/>
            <person name="Rupp S."/>
            <person name="Zibek S."/>
            <person name="Sohn K."/>
        </authorList>
    </citation>
    <scope>NUCLEOTIDE SEQUENCE [LARGE SCALE GENOMIC DNA]</scope>
    <source>
        <strain evidence="2 3">IGB-41</strain>
    </source>
</reference>
<evidence type="ECO:0000313" key="3">
    <source>
        <dbReference type="Proteomes" id="UP000037939"/>
    </source>
</evidence>
<dbReference type="OrthoDB" id="9131610at2"/>
<dbReference type="STRING" id="857265.WG78_15765"/>
<dbReference type="RefSeq" id="WP_053938774.1">
    <property type="nucleotide sequence ID" value="NZ_LAQT01000026.1"/>
</dbReference>
<keyword evidence="3" id="KW-1185">Reference proteome</keyword>
<dbReference type="EMBL" id="LAQT01000026">
    <property type="protein sequence ID" value="KPC50767.1"/>
    <property type="molecule type" value="Genomic_DNA"/>
</dbReference>
<dbReference type="Proteomes" id="UP000037939">
    <property type="component" value="Unassembled WGS sequence"/>
</dbReference>
<accession>A0A0N0GMB6</accession>
<protein>
    <submittedName>
        <fullName evidence="2">Uncharacterized protein</fullName>
    </submittedName>
</protein>
<proteinExistence type="predicted"/>
<feature type="compositionally biased region" description="Basic and acidic residues" evidence="1">
    <location>
        <begin position="102"/>
        <end position="112"/>
    </location>
</feature>
<organism evidence="2 3">
    <name type="scientific">Amantichitinum ursilacus</name>
    <dbReference type="NCBI Taxonomy" id="857265"/>
    <lineage>
        <taxon>Bacteria</taxon>
        <taxon>Pseudomonadati</taxon>
        <taxon>Pseudomonadota</taxon>
        <taxon>Betaproteobacteria</taxon>
        <taxon>Neisseriales</taxon>
        <taxon>Chitinibacteraceae</taxon>
        <taxon>Amantichitinum</taxon>
    </lineage>
</organism>
<sequence>MQPKRPLNRYLPIRFANGEQIRQFSKPCVRCGTMLNARDMVGVARMLDDSLAIAAKAHCPKCGETFGVACRVDNQKRVSRVVFPAFLFSWFLRNMPLQSNEREPADDARLDDAAAAAAPAPAPQPQPKSVVRAEESVGSYRGKVIPAWVEVDGRQLRFDRISLNSSFTPEEFLLDEFLVYRG</sequence>
<comment type="caution">
    <text evidence="2">The sequence shown here is derived from an EMBL/GenBank/DDBJ whole genome shotgun (WGS) entry which is preliminary data.</text>
</comment>
<evidence type="ECO:0000256" key="1">
    <source>
        <dbReference type="SAM" id="MobiDB-lite"/>
    </source>
</evidence>
<dbReference type="AlphaFoldDB" id="A0A0N0GMB6"/>
<evidence type="ECO:0000313" key="2">
    <source>
        <dbReference type="EMBL" id="KPC50767.1"/>
    </source>
</evidence>
<name>A0A0N0GMB6_9NEIS</name>
<gene>
    <name evidence="2" type="ORF">WG78_15765</name>
</gene>